<keyword evidence="3" id="KW-1185">Reference proteome</keyword>
<reference evidence="2" key="1">
    <citation type="submission" date="2021-12" db="EMBL/GenBank/DDBJ databases">
        <authorList>
            <person name="King R."/>
        </authorList>
    </citation>
    <scope>NUCLEOTIDE SEQUENCE</scope>
</reference>
<sequence length="202" mass="21363">MTPYTPLCAASICCGVARPWLTLLVTALNGFKASSGWEAWVNLSPISPVKGLYNFAACSNSTISLSRSHSDNLSISPSLSNAVLSSKYFSYLACFAGLPTNGLNTLLISFPESFIDIKFSSLSFSDVKFTFRPRRVAIGSCLSVCMFACVFVCMTGVGGVVSSPSSSPRAFAVNSCRPRPWSLSLCVVGSNLDRLAPATAGV</sequence>
<evidence type="ECO:0000313" key="3">
    <source>
        <dbReference type="Proteomes" id="UP001154114"/>
    </source>
</evidence>
<dbReference type="EMBL" id="CAJCES030000013">
    <property type="protein sequence ID" value="CAH1286856.1"/>
    <property type="molecule type" value="Genomic_DNA"/>
</dbReference>
<evidence type="ECO:0000313" key="2">
    <source>
        <dbReference type="EMBL" id="CAH1286856.1"/>
    </source>
</evidence>
<dbReference type="AlphaFoldDB" id="A0A9P0GW82"/>
<dbReference type="Proteomes" id="UP001154114">
    <property type="component" value="Unassembled WGS sequence"/>
</dbReference>
<keyword evidence="1" id="KW-0812">Transmembrane</keyword>
<feature type="transmembrane region" description="Helical" evidence="1">
    <location>
        <begin position="136"/>
        <end position="161"/>
    </location>
</feature>
<keyword evidence="1" id="KW-0472">Membrane</keyword>
<proteinExistence type="predicted"/>
<protein>
    <submittedName>
        <fullName evidence="2">Uncharacterized protein</fullName>
    </submittedName>
</protein>
<evidence type="ECO:0000256" key="1">
    <source>
        <dbReference type="SAM" id="Phobius"/>
    </source>
</evidence>
<organism evidence="2 3">
    <name type="scientific">Chrysodeixis includens</name>
    <name type="common">Soybean looper</name>
    <name type="synonym">Pseudoplusia includens</name>
    <dbReference type="NCBI Taxonomy" id="689277"/>
    <lineage>
        <taxon>Eukaryota</taxon>
        <taxon>Metazoa</taxon>
        <taxon>Ecdysozoa</taxon>
        <taxon>Arthropoda</taxon>
        <taxon>Hexapoda</taxon>
        <taxon>Insecta</taxon>
        <taxon>Pterygota</taxon>
        <taxon>Neoptera</taxon>
        <taxon>Endopterygota</taxon>
        <taxon>Lepidoptera</taxon>
        <taxon>Glossata</taxon>
        <taxon>Ditrysia</taxon>
        <taxon>Noctuoidea</taxon>
        <taxon>Noctuidae</taxon>
        <taxon>Plusiinae</taxon>
        <taxon>Chrysodeixis</taxon>
    </lineage>
</organism>
<accession>A0A9P0GW82</accession>
<name>A0A9P0GW82_CHRIL</name>
<keyword evidence="1" id="KW-1133">Transmembrane helix</keyword>
<gene>
    <name evidence="2" type="ORF">CINC_LOCUS55</name>
</gene>
<comment type="caution">
    <text evidence="2">The sequence shown here is derived from an EMBL/GenBank/DDBJ whole genome shotgun (WGS) entry which is preliminary data.</text>
</comment>